<name>A0A2P2P8J2_RHIMU</name>
<dbReference type="EMBL" id="GGEC01070479">
    <property type="protein sequence ID" value="MBX50963.1"/>
    <property type="molecule type" value="Transcribed_RNA"/>
</dbReference>
<sequence>MYVRLVYFLVTLSYVHGIF</sequence>
<organism evidence="1">
    <name type="scientific">Rhizophora mucronata</name>
    <name type="common">Asiatic mangrove</name>
    <dbReference type="NCBI Taxonomy" id="61149"/>
    <lineage>
        <taxon>Eukaryota</taxon>
        <taxon>Viridiplantae</taxon>
        <taxon>Streptophyta</taxon>
        <taxon>Embryophyta</taxon>
        <taxon>Tracheophyta</taxon>
        <taxon>Spermatophyta</taxon>
        <taxon>Magnoliopsida</taxon>
        <taxon>eudicotyledons</taxon>
        <taxon>Gunneridae</taxon>
        <taxon>Pentapetalae</taxon>
        <taxon>rosids</taxon>
        <taxon>fabids</taxon>
        <taxon>Malpighiales</taxon>
        <taxon>Rhizophoraceae</taxon>
        <taxon>Rhizophora</taxon>
    </lineage>
</organism>
<evidence type="ECO:0000313" key="1">
    <source>
        <dbReference type="EMBL" id="MBX50963.1"/>
    </source>
</evidence>
<dbReference type="AlphaFoldDB" id="A0A2P2P8J2"/>
<proteinExistence type="predicted"/>
<reference evidence="1" key="1">
    <citation type="submission" date="2018-02" db="EMBL/GenBank/DDBJ databases">
        <title>Rhizophora mucronata_Transcriptome.</title>
        <authorList>
            <person name="Meera S.P."/>
            <person name="Sreeshan A."/>
            <person name="Augustine A."/>
        </authorList>
    </citation>
    <scope>NUCLEOTIDE SEQUENCE</scope>
    <source>
        <tissue evidence="1">Leaf</tissue>
    </source>
</reference>
<protein>
    <submittedName>
        <fullName evidence="1">Uncharacterized protein</fullName>
    </submittedName>
</protein>
<accession>A0A2P2P8J2</accession>